<dbReference type="PANTHER" id="PTHR22625:SF70">
    <property type="entry name" value="PLEXIN A, ISOFORM A"/>
    <property type="match status" value="1"/>
</dbReference>
<protein>
    <submittedName>
        <fullName evidence="4">IPT/TIG domain-containing protein</fullName>
    </submittedName>
</protein>
<accession>A0ABS6E261</accession>
<dbReference type="InterPro" id="IPR003961">
    <property type="entry name" value="FN3_dom"/>
</dbReference>
<dbReference type="RefSeq" id="WP_216516652.1">
    <property type="nucleotide sequence ID" value="NZ_JAHLPM010000002.1"/>
</dbReference>
<dbReference type="SMART" id="SM00429">
    <property type="entry name" value="IPT"/>
    <property type="match status" value="3"/>
</dbReference>
<dbReference type="SMART" id="SM00060">
    <property type="entry name" value="FN3"/>
    <property type="match status" value="1"/>
</dbReference>
<keyword evidence="2" id="KW-1133">Transmembrane helix</keyword>
<organism evidence="4 5">
    <name type="scientific">Tissierella simiarum</name>
    <dbReference type="NCBI Taxonomy" id="2841534"/>
    <lineage>
        <taxon>Bacteria</taxon>
        <taxon>Bacillati</taxon>
        <taxon>Bacillota</taxon>
        <taxon>Tissierellia</taxon>
        <taxon>Tissierellales</taxon>
        <taxon>Tissierellaceae</taxon>
        <taxon>Tissierella</taxon>
    </lineage>
</organism>
<dbReference type="PROSITE" id="PS50853">
    <property type="entry name" value="FN3"/>
    <property type="match status" value="1"/>
</dbReference>
<dbReference type="CDD" id="cd00102">
    <property type="entry name" value="IPT"/>
    <property type="match status" value="3"/>
</dbReference>
<reference evidence="4 5" key="1">
    <citation type="submission" date="2021-06" db="EMBL/GenBank/DDBJ databases">
        <authorList>
            <person name="Sun Q."/>
            <person name="Li D."/>
        </authorList>
    </citation>
    <scope>NUCLEOTIDE SEQUENCE [LARGE SCALE GENOMIC DNA]</scope>
    <source>
        <strain evidence="4 5">MSJ-40</strain>
    </source>
</reference>
<evidence type="ECO:0000256" key="2">
    <source>
        <dbReference type="SAM" id="Phobius"/>
    </source>
</evidence>
<dbReference type="Proteomes" id="UP000749471">
    <property type="component" value="Unassembled WGS sequence"/>
</dbReference>
<name>A0ABS6E261_9FIRM</name>
<gene>
    <name evidence="4" type="ORF">KQI42_03135</name>
</gene>
<dbReference type="PANTHER" id="PTHR22625">
    <property type="entry name" value="PLEXIN"/>
    <property type="match status" value="1"/>
</dbReference>
<proteinExistence type="predicted"/>
<dbReference type="CDD" id="cd00063">
    <property type="entry name" value="FN3"/>
    <property type="match status" value="1"/>
</dbReference>
<feature type="transmembrane region" description="Helical" evidence="2">
    <location>
        <begin position="7"/>
        <end position="24"/>
    </location>
</feature>
<evidence type="ECO:0000259" key="3">
    <source>
        <dbReference type="PROSITE" id="PS50853"/>
    </source>
</evidence>
<keyword evidence="2" id="KW-0812">Transmembrane</keyword>
<evidence type="ECO:0000313" key="4">
    <source>
        <dbReference type="EMBL" id="MBU5436987.1"/>
    </source>
</evidence>
<sequence length="2058" mass="229812">MLKLKKILSYILVISMILPLIPIGEIKAYAYDEKEFRIDSVTLYKIYDRNRQLTERRVLIRGKFLKDASVGIITNKQYKELTNRTINQDTILQFDLKGDEVGDTLVVGSAEITLNEGSMPTLTQVSRKVESGIGDLILKGTNFQNVGSEVKVILDQGGATQDITNLISGSSEEVIITGITGALGIQDIVFKKETTTPYDFNEKNKNVDVKVNITYTYENQFLLYQNIIVNNLEMRPNRGMAGETVFFEAPLMGTTTDLQEYDVFFLKAIDGTDNYKLENKGKNRKFQPKVVKDNKNYSVLTVEVPDKLPVGEYFVVLTNVTDGKDPMEAVTQEMVLGQKFTVIDGLLKSKITDVQPNRGPDTGSTTTISGQFFGSLNIGEFTPAKNEIKVETPVTDVDPKTLKLSYGEGTFGAGENKVDIEKATRDIKVLIGGEAVFLTKDGKFDVSFTKEIDRLTVRTSQITDGDTNPIKDVVVETTTTFYKKGGGTIVIRERAERKNGYTYILSQTKPEITSITPEKIQVVSTGISYEISEERMVAIHGKNFLIHKYTNDKGEEVLRYPKIEIGNIVIDKNTDKDLYVKILDDKGNELDGTERNELGSKILIRLPKETKVSRLGKEAVTVTNPIRNSNQYGLFDKKIDFVEFVLTQNNENPVITDLKPDTVPVEGGDLVTITGTNFQQGVKVFIDGEEIKSIKRREDGKEITFTAPKGREGETQLQVMNPQGGMDTRPFFYVKTFTNPKIIDFAPKKGNTGTIVMIKGDNFLKPDPMGTEENVYRLVGTRVLLGDVELNEYNRNPQTKRIEVREFTPKEILFTIEDGSVKAADYYHGLLLKDDSGKYYTIDVKPNGEITLSDGGMNTFKIEQEGDKIIANKEGGDIHKMDVSTSGITITKPDSGEKIVLKHASLFKVEDGKIVGQRVKIIDRNTIYFTVPILGTPGFYDLTVINPDTKKDSRTGKAGFEYVTQPDLKPKIDSIHPNEGSVEGGYAIDIIGEDFETNIGNKPKVYINGVEVPDKDTNVSIDGKIITVIVPKYQGDLREDKDTDRWGVPVVVVNPDGSTASEEKGFFYVVPASRPNIEKIVPQKGSAAGGDIVEITGFDFRFYEPYDDRNRDQMWNPGEKYNDLNKNGVWDDLMAYTGEEREALAEKTPFDHPQFNYYYKSPILPKVYFGDKEAKIVEFSRGYLKVITPEGQPGKTDVFILNNDGGISNKVGFTYEATSVSIDSVIPNQGKKQGGDKVEIHGKGFTLSEMEIYKDDSTFEKKNMPLVKFGNISNRNIDRDKENGGRIDNKRATVNLAGGLRVEYNGNDNRLTLIIEEGDEIYRKEIQGYDNTKKYIPIDLLKSGDKSYEGKELIKVSIEDKRLIVERGYAPNVTYRSSIHLTLETPSYYTIGSVPIFVINPDGGTGEGKFEYKNPDSYPTITNITRDGRDPIEEYRKEINGTARVLRVNYKGGSILTIEGTDFREKAIVKISNLLTMTEKEIDYSLPTKLTFVMPPVPETEVGKLLPVVVQNTDGASAVSNKNIPPIFIEITKGESDPEIISVDPNKGSATGGTKVKIIGNDFRETIKGYEGEKLRVFFGEEEVKESSVKFIDYRTLEVIAPSSKKLGQVPVRIENPDGSITQGNVTFNYISKPKIEKVSPNKLFTNDTKTEVTLTGVMFQTGAKVIVGGKIVDKKDIKQGMDIKGEGIIGVDGAGNNREVAVVGGNEAATVKVEGDKTIKVTFKEGNEIEKPNIIIINPDGGISDPYDKFNYEKPVPMKPLVLEGIPGYESTVQLIWSKSDENILNKATRYEIYGKIAKDKDYTFIGDTAEAEFLVKELELGTEYIFMVRALNEHGSAIDFATVKVRTLNIRQDEKLREKEEKLREEESKLKSKGKEEVSNGKMVITLGSDTVTGGAGTVDLSLSKYKKHDKFIVSIPIEYGRKDTRITIRDGNMTLILSVKDLYTLAVSKVDQGNTDGYLRIHLNRTNEPHIPRGKKAASKAYEVSFDYMYGKNFIEIGQLLRSGKVFIEEDSILYPNRKNVSIYRFSEETGEYTSLKSTTVEIRGKSKYILLSDR</sequence>
<keyword evidence="1" id="KW-0175">Coiled coil</keyword>
<evidence type="ECO:0000313" key="5">
    <source>
        <dbReference type="Proteomes" id="UP000749471"/>
    </source>
</evidence>
<dbReference type="Pfam" id="PF01833">
    <property type="entry name" value="TIG"/>
    <property type="match status" value="5"/>
</dbReference>
<dbReference type="InterPro" id="IPR002909">
    <property type="entry name" value="IPT_dom"/>
</dbReference>
<comment type="caution">
    <text evidence="4">The sequence shown here is derived from an EMBL/GenBank/DDBJ whole genome shotgun (WGS) entry which is preliminary data.</text>
</comment>
<dbReference type="InterPro" id="IPR031148">
    <property type="entry name" value="Plexin"/>
</dbReference>
<keyword evidence="5" id="KW-1185">Reference proteome</keyword>
<feature type="coiled-coil region" evidence="1">
    <location>
        <begin position="1851"/>
        <end position="1878"/>
    </location>
</feature>
<feature type="domain" description="Fibronectin type-III" evidence="3">
    <location>
        <begin position="1757"/>
        <end position="1852"/>
    </location>
</feature>
<dbReference type="EMBL" id="JAHLPM010000002">
    <property type="protein sequence ID" value="MBU5436987.1"/>
    <property type="molecule type" value="Genomic_DNA"/>
</dbReference>
<evidence type="ECO:0000256" key="1">
    <source>
        <dbReference type="SAM" id="Coils"/>
    </source>
</evidence>
<keyword evidence="2" id="KW-0472">Membrane</keyword>